<proteinExistence type="predicted"/>
<comment type="caution">
    <text evidence="1">The sequence shown here is derived from an EMBL/GenBank/DDBJ whole genome shotgun (WGS) entry which is preliminary data.</text>
</comment>
<name>A0A0F9JUG3_9ZZZZ</name>
<protein>
    <submittedName>
        <fullName evidence="1">Uncharacterized protein</fullName>
    </submittedName>
</protein>
<sequence>MPSRRTFLLFSLTCAPFLFSSCAVFDALRPGLTEAAHVLLVELDELLTTYESASISKSADPGSFLVFNASQDALYRDISELLTQCTAFIPANVLQPYRNRLSSAHVYRP</sequence>
<evidence type="ECO:0000313" key="1">
    <source>
        <dbReference type="EMBL" id="KKM73429.1"/>
    </source>
</evidence>
<dbReference type="PROSITE" id="PS51257">
    <property type="entry name" value="PROKAR_LIPOPROTEIN"/>
    <property type="match status" value="1"/>
</dbReference>
<dbReference type="AlphaFoldDB" id="A0A0F9JUG3"/>
<reference evidence="1" key="1">
    <citation type="journal article" date="2015" name="Nature">
        <title>Complex archaea that bridge the gap between prokaryotes and eukaryotes.</title>
        <authorList>
            <person name="Spang A."/>
            <person name="Saw J.H."/>
            <person name="Jorgensen S.L."/>
            <person name="Zaremba-Niedzwiedzka K."/>
            <person name="Martijn J."/>
            <person name="Lind A.E."/>
            <person name="van Eijk R."/>
            <person name="Schleper C."/>
            <person name="Guy L."/>
            <person name="Ettema T.J."/>
        </authorList>
    </citation>
    <scope>NUCLEOTIDE SEQUENCE</scope>
</reference>
<gene>
    <name evidence="1" type="ORF">LCGC14_1410660</name>
</gene>
<organism evidence="1">
    <name type="scientific">marine sediment metagenome</name>
    <dbReference type="NCBI Taxonomy" id="412755"/>
    <lineage>
        <taxon>unclassified sequences</taxon>
        <taxon>metagenomes</taxon>
        <taxon>ecological metagenomes</taxon>
    </lineage>
</organism>
<dbReference type="EMBL" id="LAZR01009305">
    <property type="protein sequence ID" value="KKM73429.1"/>
    <property type="molecule type" value="Genomic_DNA"/>
</dbReference>
<accession>A0A0F9JUG3</accession>